<dbReference type="Pfam" id="PF00881">
    <property type="entry name" value="Nitroreductase"/>
    <property type="match status" value="1"/>
</dbReference>
<sequence>MEAFAAIEARQCKRAYLDQPVPASLLARVLRAAAYAPSTRNGQPWRVEVAAGECRRQLAARLLTEFERQGPKPDYPNRMAADDPAIAARAADANRGVLLAKGYRFPDTAARREHLRDNMNFYGAPVELIFHLAAEAPPGWFLETGFFVQNVMLGLVAAGLGSCPQFSVAGYPDAIREVLGLGPDRIIVCGLAVGYPDESAAVNGYRPDRAELDEYVRWHGQTPLATATG</sequence>
<dbReference type="PANTHER" id="PTHR23026">
    <property type="entry name" value="NADPH NITROREDUCTASE"/>
    <property type="match status" value="1"/>
</dbReference>
<evidence type="ECO:0000256" key="3">
    <source>
        <dbReference type="ARBA" id="ARBA00023002"/>
    </source>
</evidence>
<accession>A0ABV6MKZ8</accession>
<dbReference type="Proteomes" id="UP001589810">
    <property type="component" value="Unassembled WGS sequence"/>
</dbReference>
<evidence type="ECO:0000259" key="4">
    <source>
        <dbReference type="Pfam" id="PF00881"/>
    </source>
</evidence>
<organism evidence="5 6">
    <name type="scientific">Kutzneria chonburiensis</name>
    <dbReference type="NCBI Taxonomy" id="1483604"/>
    <lineage>
        <taxon>Bacteria</taxon>
        <taxon>Bacillati</taxon>
        <taxon>Actinomycetota</taxon>
        <taxon>Actinomycetes</taxon>
        <taxon>Pseudonocardiales</taxon>
        <taxon>Pseudonocardiaceae</taxon>
        <taxon>Kutzneria</taxon>
    </lineage>
</organism>
<feature type="domain" description="Nitroreductase" evidence="4">
    <location>
        <begin position="7"/>
        <end position="195"/>
    </location>
</feature>
<dbReference type="CDD" id="cd02136">
    <property type="entry name" value="PnbA_NfnB-like"/>
    <property type="match status" value="1"/>
</dbReference>
<dbReference type="PANTHER" id="PTHR23026:SF90">
    <property type="entry name" value="IODOTYROSINE DEIODINASE 1"/>
    <property type="match status" value="1"/>
</dbReference>
<gene>
    <name evidence="5" type="ORF">ACFFH7_03710</name>
</gene>
<dbReference type="EMBL" id="JBHLUD010000001">
    <property type="protein sequence ID" value="MFC0540571.1"/>
    <property type="molecule type" value="Genomic_DNA"/>
</dbReference>
<comment type="caution">
    <text evidence="5">The sequence shown here is derived from an EMBL/GenBank/DDBJ whole genome shotgun (WGS) entry which is preliminary data.</text>
</comment>
<dbReference type="InterPro" id="IPR050627">
    <property type="entry name" value="Nitroreductase/BluB"/>
</dbReference>
<dbReference type="RefSeq" id="WP_273939368.1">
    <property type="nucleotide sequence ID" value="NZ_CP097263.1"/>
</dbReference>
<keyword evidence="3" id="KW-0560">Oxidoreductase</keyword>
<protein>
    <submittedName>
        <fullName evidence="5">Nitroreductase</fullName>
    </submittedName>
</protein>
<proteinExistence type="predicted"/>
<evidence type="ECO:0000256" key="2">
    <source>
        <dbReference type="ARBA" id="ARBA00022643"/>
    </source>
</evidence>
<evidence type="ECO:0000313" key="6">
    <source>
        <dbReference type="Proteomes" id="UP001589810"/>
    </source>
</evidence>
<keyword evidence="1" id="KW-0285">Flavoprotein</keyword>
<dbReference type="InterPro" id="IPR029479">
    <property type="entry name" value="Nitroreductase"/>
</dbReference>
<keyword evidence="2" id="KW-0288">FMN</keyword>
<name>A0ABV6MKZ8_9PSEU</name>
<dbReference type="InterPro" id="IPR000415">
    <property type="entry name" value="Nitroreductase-like"/>
</dbReference>
<evidence type="ECO:0000313" key="5">
    <source>
        <dbReference type="EMBL" id="MFC0540571.1"/>
    </source>
</evidence>
<evidence type="ECO:0000256" key="1">
    <source>
        <dbReference type="ARBA" id="ARBA00022630"/>
    </source>
</evidence>
<dbReference type="SUPFAM" id="SSF55469">
    <property type="entry name" value="FMN-dependent nitroreductase-like"/>
    <property type="match status" value="1"/>
</dbReference>
<keyword evidence="6" id="KW-1185">Reference proteome</keyword>
<dbReference type="Gene3D" id="3.40.109.10">
    <property type="entry name" value="NADH Oxidase"/>
    <property type="match status" value="1"/>
</dbReference>
<reference evidence="5 6" key="1">
    <citation type="submission" date="2024-09" db="EMBL/GenBank/DDBJ databases">
        <authorList>
            <person name="Sun Q."/>
            <person name="Mori K."/>
        </authorList>
    </citation>
    <scope>NUCLEOTIDE SEQUENCE [LARGE SCALE GENOMIC DNA]</scope>
    <source>
        <strain evidence="5 6">TBRC 1432</strain>
    </source>
</reference>